<organism evidence="1 2">
    <name type="scientific">Akanthomyces muscarius</name>
    <name type="common">Entomopathogenic fungus</name>
    <name type="synonym">Lecanicillium muscarium</name>
    <dbReference type="NCBI Taxonomy" id="2231603"/>
    <lineage>
        <taxon>Eukaryota</taxon>
        <taxon>Fungi</taxon>
        <taxon>Dikarya</taxon>
        <taxon>Ascomycota</taxon>
        <taxon>Pezizomycotina</taxon>
        <taxon>Sordariomycetes</taxon>
        <taxon>Hypocreomycetidae</taxon>
        <taxon>Hypocreales</taxon>
        <taxon>Cordycipitaceae</taxon>
        <taxon>Akanthomyces</taxon>
    </lineage>
</organism>
<gene>
    <name evidence="1" type="ORF">LMH87_000813</name>
</gene>
<keyword evidence="2" id="KW-1185">Reference proteome</keyword>
<evidence type="ECO:0000313" key="2">
    <source>
        <dbReference type="Proteomes" id="UP001144673"/>
    </source>
</evidence>
<dbReference type="RefSeq" id="XP_056055699.1">
    <property type="nucleotide sequence ID" value="XM_056198783.1"/>
</dbReference>
<accession>A0A9W8QFS1</accession>
<dbReference type="GeneID" id="80887972"/>
<name>A0A9W8QFS1_AKAMU</name>
<dbReference type="AlphaFoldDB" id="A0A9W8QFS1"/>
<evidence type="ECO:0000313" key="1">
    <source>
        <dbReference type="EMBL" id="KAJ4155575.1"/>
    </source>
</evidence>
<reference evidence="1" key="1">
    <citation type="journal article" date="2023" name="Access Microbiol">
        <title>De-novo genome assembly for Akanthomyces muscarius, a biocontrol agent of insect agricultural pests.</title>
        <authorList>
            <person name="Erdos Z."/>
            <person name="Studholme D.J."/>
            <person name="Raymond B."/>
            <person name="Sharma M."/>
        </authorList>
    </citation>
    <scope>NUCLEOTIDE SEQUENCE</scope>
    <source>
        <strain evidence="1">Ve6</strain>
    </source>
</reference>
<dbReference type="Proteomes" id="UP001144673">
    <property type="component" value="Chromosome 6"/>
</dbReference>
<dbReference type="KEGG" id="amus:LMH87_000813"/>
<dbReference type="EMBL" id="JAJHUN010000007">
    <property type="protein sequence ID" value="KAJ4155575.1"/>
    <property type="molecule type" value="Genomic_DNA"/>
</dbReference>
<protein>
    <submittedName>
        <fullName evidence="1">Uncharacterized protein</fullName>
    </submittedName>
</protein>
<sequence length="270" mass="31468">MDVSNRKLPILTIIARHYIAKKPIYSGLCCPLLMPVREHIQIQTKAFAPGVLPLSARTFRIVSCLRVVTGRGVPLWFFCRITAAFYNDRGQPVWSRRVLLYKIVPRSHHRRAPGPRQETVGYTGEEQPQRFPLFDLDRTQDDDAASSTSAESQGIITYTQEEYHRRLLHRRQDHTPVAQYHHQHRPVPYQSHQPALPPYQANFQHQIHPYHRPIPHHQPYLTQGRTIFPPSTFGPNQHPLQISCPPSSPGHWYTSFSPQERRWVNTWQPH</sequence>
<proteinExistence type="predicted"/>
<comment type="caution">
    <text evidence="1">The sequence shown here is derived from an EMBL/GenBank/DDBJ whole genome shotgun (WGS) entry which is preliminary data.</text>
</comment>